<feature type="transmembrane region" description="Helical" evidence="1">
    <location>
        <begin position="589"/>
        <end position="607"/>
    </location>
</feature>
<keyword evidence="1" id="KW-0812">Transmembrane</keyword>
<feature type="transmembrane region" description="Helical" evidence="1">
    <location>
        <begin position="125"/>
        <end position="141"/>
    </location>
</feature>
<feature type="domain" description="TRAP C4-dicarboxylate transport system permease DctM subunit" evidence="2">
    <location>
        <begin position="441"/>
        <end position="616"/>
    </location>
</feature>
<keyword evidence="1" id="KW-1133">Transmembrane helix</keyword>
<evidence type="ECO:0000313" key="3">
    <source>
        <dbReference type="EMBL" id="TGB02458.1"/>
    </source>
</evidence>
<feature type="transmembrane region" description="Helical" evidence="1">
    <location>
        <begin position="409"/>
        <end position="427"/>
    </location>
</feature>
<feature type="transmembrane region" description="Helical" evidence="1">
    <location>
        <begin position="365"/>
        <end position="389"/>
    </location>
</feature>
<keyword evidence="4" id="KW-1185">Reference proteome</keyword>
<feature type="transmembrane region" description="Helical" evidence="1">
    <location>
        <begin position="93"/>
        <end position="113"/>
    </location>
</feature>
<evidence type="ECO:0000313" key="4">
    <source>
        <dbReference type="Proteomes" id="UP000297982"/>
    </source>
</evidence>
<keyword evidence="1" id="KW-0472">Membrane</keyword>
<feature type="transmembrane region" description="Helical" evidence="1">
    <location>
        <begin position="619"/>
        <end position="644"/>
    </location>
</feature>
<dbReference type="InterPro" id="IPR010656">
    <property type="entry name" value="DctM"/>
</dbReference>
<reference evidence="3 4" key="1">
    <citation type="journal article" date="2003" name="Int. J. Syst. Evol. Microbiol.">
        <title>Halobacillus salinus sp. nov., isolated from a salt lake on the coast of the East Sea in Korea.</title>
        <authorList>
            <person name="Yoon J.H."/>
            <person name="Kang K.H."/>
            <person name="Park Y.H."/>
        </authorList>
    </citation>
    <scope>NUCLEOTIDE SEQUENCE [LARGE SCALE GENOMIC DNA]</scope>
    <source>
        <strain evidence="3 4">HSL-3</strain>
    </source>
</reference>
<sequence>MVERSEALMSESVDKQKEIMEKYDPDSQVRQLSGWLAKVAFILLLAFSVFQLTTSTVYPLPAQILRSVHVGFGLTLIFLLFPATKKNRVKGKIGWYDLVLSALSIGVGLYWPLFYDQIVMRAGDMTQLDFIVGALAVLLVLEATRRAVGIPITVIAILFLAYAYWGRQMPGFLIHRGVDLDTLVQAMFFTTEGILGTPIAVSSTFIFLFLLFGSFLVKTGVGQYFNDLAVALAGKRTGGPAKVAIFSSALQGTISGSSVANVVTSGSFTIPMMKRLGYRREFAGGVEAAASTGGQLMPPIMGAAAFLMIEFIGIDYWTIAKAATIPAILYFTGIWIMTHFEAKRTGLSGLPDEDIPDKKEVFKKLYLLLPILAIVLFLATGVSVMRSALYGIFTVILVGLIREEKFRKIYPIVFGAGFVAHAIYSVAMADSFSIVSSLIAATIATIAVSLFFDGNFKDMIDALVDGARTALGVVAATAAAGIIVGVVTKTGLGLKLANSLVSIADGQVLITLFFTMLAAIVLGMGSPTTANYVITSTIAAPAIILLGIEDLAAHLFVFYFGIIADITPPVALAAFAASGVASSEPIRTGVNAAKLAIAAFIIPYMFVLENQLLMIDTSFVELIWILFTAVSGMIAIGAGLVGYWYRKVEWYERIPAVLGGLTLIYPSTISDVIGISVFVILLGLQFLVKRDMIGKPVVNNRQSSSNA</sequence>
<feature type="transmembrane region" description="Helical" evidence="1">
    <location>
        <begin position="555"/>
        <end position="577"/>
    </location>
</feature>
<organism evidence="3 4">
    <name type="scientific">Halobacillus salinus</name>
    <dbReference type="NCBI Taxonomy" id="192814"/>
    <lineage>
        <taxon>Bacteria</taxon>
        <taxon>Bacillati</taxon>
        <taxon>Bacillota</taxon>
        <taxon>Bacilli</taxon>
        <taxon>Bacillales</taxon>
        <taxon>Bacillaceae</taxon>
        <taxon>Halobacillus</taxon>
    </lineage>
</organism>
<feature type="transmembrane region" description="Helical" evidence="1">
    <location>
        <begin position="64"/>
        <end position="81"/>
    </location>
</feature>
<dbReference type="NCBIfam" id="TIGR02123">
    <property type="entry name" value="TRAP_fused"/>
    <property type="match status" value="1"/>
</dbReference>
<name>A0A4Z0H0E9_9BACI</name>
<dbReference type="Proteomes" id="UP000297982">
    <property type="component" value="Unassembled WGS sequence"/>
</dbReference>
<evidence type="ECO:0000259" key="2">
    <source>
        <dbReference type="Pfam" id="PF06808"/>
    </source>
</evidence>
<dbReference type="PANTHER" id="PTHR43849">
    <property type="entry name" value="BLL3936 PROTEIN"/>
    <property type="match status" value="1"/>
</dbReference>
<feature type="domain" description="TRAP C4-dicarboxylate transport system permease DctM subunit" evidence="2">
    <location>
        <begin position="135"/>
        <end position="431"/>
    </location>
</feature>
<feature type="transmembrane region" description="Helical" evidence="1">
    <location>
        <begin position="194"/>
        <end position="217"/>
    </location>
</feature>
<feature type="transmembrane region" description="Helical" evidence="1">
    <location>
        <begin position="467"/>
        <end position="488"/>
    </location>
</feature>
<dbReference type="AlphaFoldDB" id="A0A4Z0H0E9"/>
<proteinExistence type="predicted"/>
<dbReference type="PANTHER" id="PTHR43849:SF2">
    <property type="entry name" value="BLL3936 PROTEIN"/>
    <property type="match status" value="1"/>
</dbReference>
<feature type="transmembrane region" description="Helical" evidence="1">
    <location>
        <begin position="32"/>
        <end position="52"/>
    </location>
</feature>
<feature type="transmembrane region" description="Helical" evidence="1">
    <location>
        <begin position="500"/>
        <end position="524"/>
    </location>
</feature>
<evidence type="ECO:0000256" key="1">
    <source>
        <dbReference type="SAM" id="Phobius"/>
    </source>
</evidence>
<feature type="transmembrane region" description="Helical" evidence="1">
    <location>
        <begin position="148"/>
        <end position="165"/>
    </location>
</feature>
<dbReference type="EMBL" id="SRJC01000003">
    <property type="protein sequence ID" value="TGB02458.1"/>
    <property type="molecule type" value="Genomic_DNA"/>
</dbReference>
<dbReference type="STRING" id="192814.GCA_900166575_03230"/>
<feature type="transmembrane region" description="Helical" evidence="1">
    <location>
        <begin position="530"/>
        <end position="548"/>
    </location>
</feature>
<dbReference type="InterPro" id="IPR011853">
    <property type="entry name" value="TRAP_DctM-Dct_fused"/>
</dbReference>
<dbReference type="Pfam" id="PF06808">
    <property type="entry name" value="DctM"/>
    <property type="match status" value="2"/>
</dbReference>
<feature type="transmembrane region" description="Helical" evidence="1">
    <location>
        <begin position="664"/>
        <end position="688"/>
    </location>
</feature>
<feature type="transmembrane region" description="Helical" evidence="1">
    <location>
        <begin position="434"/>
        <end position="452"/>
    </location>
</feature>
<protein>
    <submittedName>
        <fullName evidence="3">TRAP transporter permease</fullName>
    </submittedName>
</protein>
<gene>
    <name evidence="3" type="ORF">E4663_14070</name>
</gene>
<accession>A0A4Z0H0E9</accession>
<comment type="caution">
    <text evidence="3">The sequence shown here is derived from an EMBL/GenBank/DDBJ whole genome shotgun (WGS) entry which is preliminary data.</text>
</comment>